<proteinExistence type="predicted"/>
<organism evidence="1 2">
    <name type="scientific">Eleutherodactylus coqui</name>
    <name type="common">Puerto Rican coqui</name>
    <dbReference type="NCBI Taxonomy" id="57060"/>
    <lineage>
        <taxon>Eukaryota</taxon>
        <taxon>Metazoa</taxon>
        <taxon>Chordata</taxon>
        <taxon>Craniata</taxon>
        <taxon>Vertebrata</taxon>
        <taxon>Euteleostomi</taxon>
        <taxon>Amphibia</taxon>
        <taxon>Batrachia</taxon>
        <taxon>Anura</taxon>
        <taxon>Neobatrachia</taxon>
        <taxon>Hyloidea</taxon>
        <taxon>Eleutherodactylidae</taxon>
        <taxon>Eleutherodactylinae</taxon>
        <taxon>Eleutherodactylus</taxon>
        <taxon>Eleutherodactylus</taxon>
    </lineage>
</organism>
<dbReference type="EMBL" id="WNTK01000006">
    <property type="protein sequence ID" value="KAG9482166.1"/>
    <property type="molecule type" value="Genomic_DNA"/>
</dbReference>
<accession>A0A8J6K7M7</accession>
<comment type="caution">
    <text evidence="1">The sequence shown here is derived from an EMBL/GenBank/DDBJ whole genome shotgun (WGS) entry which is preliminary data.</text>
</comment>
<name>A0A8J6K7M7_ELECQ</name>
<evidence type="ECO:0000313" key="1">
    <source>
        <dbReference type="EMBL" id="KAG9482166.1"/>
    </source>
</evidence>
<protein>
    <submittedName>
        <fullName evidence="1">Uncharacterized protein</fullName>
    </submittedName>
</protein>
<evidence type="ECO:0000313" key="2">
    <source>
        <dbReference type="Proteomes" id="UP000770717"/>
    </source>
</evidence>
<dbReference type="AlphaFoldDB" id="A0A8J6K7M7"/>
<reference evidence="1" key="1">
    <citation type="thesis" date="2020" institute="ProQuest LLC" country="789 East Eisenhower Parkway, Ann Arbor, MI, USA">
        <title>Comparative Genomics and Chromosome Evolution.</title>
        <authorList>
            <person name="Mudd A.B."/>
        </authorList>
    </citation>
    <scope>NUCLEOTIDE SEQUENCE</scope>
    <source>
        <strain evidence="1">HN-11 Male</strain>
        <tissue evidence="1">Kidney and liver</tissue>
    </source>
</reference>
<keyword evidence="2" id="KW-1185">Reference proteome</keyword>
<dbReference type="Proteomes" id="UP000770717">
    <property type="component" value="Unassembled WGS sequence"/>
</dbReference>
<sequence length="84" mass="9456">MVCCCGHILWSSLLSSEQRPKRGDKSSSAKDVTVTTCYGHKHRIKVTIKVNRIQQNHGPAMWFLCKAVCEHFPKLFLDSAVIAL</sequence>
<gene>
    <name evidence="1" type="ORF">GDO78_011063</name>
</gene>